<evidence type="ECO:0000313" key="3">
    <source>
        <dbReference type="EMBL" id="MFB9451633.1"/>
    </source>
</evidence>
<dbReference type="EMBL" id="JBHMCA010000090">
    <property type="protein sequence ID" value="MFB9451633.1"/>
    <property type="molecule type" value="Genomic_DNA"/>
</dbReference>
<dbReference type="RefSeq" id="WP_223104143.1">
    <property type="nucleotide sequence ID" value="NZ_CP061913.1"/>
</dbReference>
<protein>
    <submittedName>
        <fullName evidence="3">SDR family NAD(P)-dependent oxidoreductase</fullName>
    </submittedName>
</protein>
<reference evidence="3 4" key="1">
    <citation type="submission" date="2024-09" db="EMBL/GenBank/DDBJ databases">
        <authorList>
            <person name="Sun Q."/>
            <person name="Mori K."/>
        </authorList>
    </citation>
    <scope>NUCLEOTIDE SEQUENCE [LARGE SCALE GENOMIC DNA]</scope>
    <source>
        <strain evidence="3 4">JCM 3307</strain>
    </source>
</reference>
<organism evidence="3 4">
    <name type="scientific">Dactylosporangium vinaceum</name>
    <dbReference type="NCBI Taxonomy" id="53362"/>
    <lineage>
        <taxon>Bacteria</taxon>
        <taxon>Bacillati</taxon>
        <taxon>Actinomycetota</taxon>
        <taxon>Actinomycetes</taxon>
        <taxon>Micromonosporales</taxon>
        <taxon>Micromonosporaceae</taxon>
        <taxon>Dactylosporangium</taxon>
    </lineage>
</organism>
<dbReference type="InterPro" id="IPR036291">
    <property type="entry name" value="NAD(P)-bd_dom_sf"/>
</dbReference>
<dbReference type="Pfam" id="PF00106">
    <property type="entry name" value="adh_short"/>
    <property type="match status" value="1"/>
</dbReference>
<dbReference type="PANTHER" id="PTHR24320:SF148">
    <property type="entry name" value="NAD(P)-BINDING ROSSMANN-FOLD SUPERFAMILY PROTEIN"/>
    <property type="match status" value="1"/>
</dbReference>
<evidence type="ECO:0000313" key="4">
    <source>
        <dbReference type="Proteomes" id="UP001589608"/>
    </source>
</evidence>
<proteinExistence type="inferred from homology"/>
<dbReference type="InterPro" id="IPR002347">
    <property type="entry name" value="SDR_fam"/>
</dbReference>
<keyword evidence="4" id="KW-1185">Reference proteome</keyword>
<dbReference type="PANTHER" id="PTHR24320">
    <property type="entry name" value="RETINOL DEHYDROGENASE"/>
    <property type="match status" value="1"/>
</dbReference>
<dbReference type="Proteomes" id="UP001589608">
    <property type="component" value="Unassembled WGS sequence"/>
</dbReference>
<dbReference type="SUPFAM" id="SSF51735">
    <property type="entry name" value="NAD(P)-binding Rossmann-fold domains"/>
    <property type="match status" value="1"/>
</dbReference>
<sequence length="290" mass="30109">MTFDATTTAADVLAGVDLTGRTAIVTGAASGIGRVSAAALARAGATVVAGVRDPAAFDLPGVEARRLDLADLAQVAAFAATVGRADILINNAGVMACPETRVGPGRELQFAVNHLGHFALTAALWPALRSGTDAVVVAVSSNVRPDAPIRWDDPYFTAGPYDRWAAYAQSKAANALFAAHLDVLGRPYGIRAASVHPGAMLTPLQRHLTRDEMVAAGWIDADGRPAEYFKTVEQGAATQLWAAVTPSVAGVHCADCAVTPFRPDPADAARLWDLSARLTGLPDTLPAPAR</sequence>
<comment type="caution">
    <text evidence="3">The sequence shown here is derived from an EMBL/GenBank/DDBJ whole genome shotgun (WGS) entry which is preliminary data.</text>
</comment>
<dbReference type="Gene3D" id="3.40.50.720">
    <property type="entry name" value="NAD(P)-binding Rossmann-like Domain"/>
    <property type="match status" value="1"/>
</dbReference>
<comment type="similarity">
    <text evidence="1">Belongs to the short-chain dehydrogenases/reductases (SDR) family.</text>
</comment>
<dbReference type="PRINTS" id="PR00081">
    <property type="entry name" value="GDHRDH"/>
</dbReference>
<evidence type="ECO:0000256" key="1">
    <source>
        <dbReference type="ARBA" id="ARBA00006484"/>
    </source>
</evidence>
<name>A0ABV5MRZ3_9ACTN</name>
<gene>
    <name evidence="3" type="ORF">ACFFTR_51970</name>
</gene>
<keyword evidence="2" id="KW-0560">Oxidoreductase</keyword>
<evidence type="ECO:0000256" key="2">
    <source>
        <dbReference type="ARBA" id="ARBA00023002"/>
    </source>
</evidence>
<accession>A0ABV5MRZ3</accession>